<reference evidence="1 2" key="1">
    <citation type="submission" date="2016-02" db="EMBL/GenBank/DDBJ databases">
        <authorList>
            <person name="Wen L."/>
            <person name="He K."/>
            <person name="Yang H."/>
        </authorList>
    </citation>
    <scope>NUCLEOTIDE SEQUENCE [LARGE SCALE GENOMIC DNA]</scope>
    <source>
        <strain evidence="1 2">CMW7778B</strain>
    </source>
</reference>
<dbReference type="PATRIC" id="fig|2702.101.peg.821"/>
<organism evidence="1 2">
    <name type="scientific">Gardnerella vaginalis</name>
    <dbReference type="NCBI Taxonomy" id="2702"/>
    <lineage>
        <taxon>Bacteria</taxon>
        <taxon>Bacillati</taxon>
        <taxon>Actinomycetota</taxon>
        <taxon>Actinomycetes</taxon>
        <taxon>Bifidobacteriales</taxon>
        <taxon>Bifidobacteriaceae</taxon>
        <taxon>Gardnerella</taxon>
    </lineage>
</organism>
<dbReference type="EMBL" id="LSRC01000036">
    <property type="protein sequence ID" value="KXI16799.1"/>
    <property type="molecule type" value="Genomic_DNA"/>
</dbReference>
<comment type="caution">
    <text evidence="1">The sequence shown here is derived from an EMBL/GenBank/DDBJ whole genome shotgun (WGS) entry which is preliminary data.</text>
</comment>
<gene>
    <name evidence="1" type="ORF">HMPREF3230_00843</name>
</gene>
<protein>
    <submittedName>
        <fullName evidence="1">Uncharacterized protein</fullName>
    </submittedName>
</protein>
<name>A0A135Z5B4_GARVA</name>
<proteinExistence type="predicted"/>
<evidence type="ECO:0000313" key="2">
    <source>
        <dbReference type="Proteomes" id="UP000070505"/>
    </source>
</evidence>
<accession>A0A135Z5B4</accession>
<sequence>MFLLVNFDLHLRVLPNLIGLQLGLTAKVFTNQYVAQRKWGI</sequence>
<evidence type="ECO:0000313" key="1">
    <source>
        <dbReference type="EMBL" id="KXI16799.1"/>
    </source>
</evidence>
<dbReference type="Proteomes" id="UP000070505">
    <property type="component" value="Unassembled WGS sequence"/>
</dbReference>
<dbReference type="AlphaFoldDB" id="A0A135Z5B4"/>